<dbReference type="EMBL" id="PUIA01000051">
    <property type="protein sequence ID" value="PQO27935.1"/>
    <property type="molecule type" value="Genomic_DNA"/>
</dbReference>
<dbReference type="SUPFAM" id="SSF55729">
    <property type="entry name" value="Acyl-CoA N-acyltransferases (Nat)"/>
    <property type="match status" value="1"/>
</dbReference>
<dbReference type="Pfam" id="PF13673">
    <property type="entry name" value="Acetyltransf_10"/>
    <property type="match status" value="1"/>
</dbReference>
<dbReference type="InterPro" id="IPR000182">
    <property type="entry name" value="GNAT_dom"/>
</dbReference>
<accession>A0A2S8F709</accession>
<sequence>MHFDVRPAKPEEYPVLWRLFHDTVHRVNRRDYTTPQLTAWAPEEVDLSRWGVRMQGIDPFVAIAEEQIVGFSDVQPNGLIDMFYVHHAWQRKGIGSRLFAEIDERARQMKLDKLHSHVSITARPFFETQGFQVVVPQEVIVNGVMIGNFVMSKSLSA</sequence>
<proteinExistence type="predicted"/>
<reference evidence="2 3" key="1">
    <citation type="submission" date="2018-02" db="EMBL/GenBank/DDBJ databases">
        <title>Comparative genomes isolates from brazilian mangrove.</title>
        <authorList>
            <person name="Araujo J.E."/>
            <person name="Taketani R.G."/>
            <person name="Silva M.C.P."/>
            <person name="Loureco M.V."/>
            <person name="Andreote F.D."/>
        </authorList>
    </citation>
    <scope>NUCLEOTIDE SEQUENCE [LARGE SCALE GENOMIC DNA]</scope>
    <source>
        <strain evidence="2 3">HEX-2 MGV</strain>
    </source>
</reference>
<dbReference type="OrthoDB" id="424368at2"/>
<dbReference type="InterPro" id="IPR052564">
    <property type="entry name" value="N-acetyltrans/Recomb-assoc"/>
</dbReference>
<evidence type="ECO:0000313" key="3">
    <source>
        <dbReference type="Proteomes" id="UP000240009"/>
    </source>
</evidence>
<dbReference type="GO" id="GO:0016747">
    <property type="term" value="F:acyltransferase activity, transferring groups other than amino-acyl groups"/>
    <property type="evidence" value="ECO:0007669"/>
    <property type="project" value="InterPro"/>
</dbReference>
<dbReference type="Gene3D" id="3.40.630.30">
    <property type="match status" value="1"/>
</dbReference>
<dbReference type="PROSITE" id="PS51186">
    <property type="entry name" value="GNAT"/>
    <property type="match status" value="1"/>
</dbReference>
<comment type="caution">
    <text evidence="2">The sequence shown here is derived from an EMBL/GenBank/DDBJ whole genome shotgun (WGS) entry which is preliminary data.</text>
</comment>
<dbReference type="CDD" id="cd04301">
    <property type="entry name" value="NAT_SF"/>
    <property type="match status" value="1"/>
</dbReference>
<evidence type="ECO:0000313" key="2">
    <source>
        <dbReference type="EMBL" id="PQO27935.1"/>
    </source>
</evidence>
<dbReference type="InterPro" id="IPR016181">
    <property type="entry name" value="Acyl_CoA_acyltransferase"/>
</dbReference>
<gene>
    <name evidence="2" type="ORF">C5Y96_16260</name>
</gene>
<dbReference type="PANTHER" id="PTHR43451:SF1">
    <property type="entry name" value="ACETYLTRANSFERASE"/>
    <property type="match status" value="1"/>
</dbReference>
<dbReference type="PANTHER" id="PTHR43451">
    <property type="entry name" value="ACETYLTRANSFERASE (GNAT) FAMILY PROTEIN"/>
    <property type="match status" value="1"/>
</dbReference>
<feature type="domain" description="N-acetyltransferase" evidence="1">
    <location>
        <begin position="3"/>
        <end position="156"/>
    </location>
</feature>
<protein>
    <submittedName>
        <fullName evidence="2">GNAT family N-acetyltransferase</fullName>
    </submittedName>
</protein>
<evidence type="ECO:0000259" key="1">
    <source>
        <dbReference type="PROSITE" id="PS51186"/>
    </source>
</evidence>
<keyword evidence="2" id="KW-0808">Transferase</keyword>
<organism evidence="2 3">
    <name type="scientific">Blastopirellula marina</name>
    <dbReference type="NCBI Taxonomy" id="124"/>
    <lineage>
        <taxon>Bacteria</taxon>
        <taxon>Pseudomonadati</taxon>
        <taxon>Planctomycetota</taxon>
        <taxon>Planctomycetia</taxon>
        <taxon>Pirellulales</taxon>
        <taxon>Pirellulaceae</taxon>
        <taxon>Blastopirellula</taxon>
    </lineage>
</organism>
<name>A0A2S8F709_9BACT</name>
<dbReference type="Proteomes" id="UP000240009">
    <property type="component" value="Unassembled WGS sequence"/>
</dbReference>
<dbReference type="AlphaFoldDB" id="A0A2S8F709"/>
<dbReference type="RefSeq" id="WP_105355442.1">
    <property type="nucleotide sequence ID" value="NZ_PUIA01000051.1"/>
</dbReference>